<sequence>MTPYQRTWIGPIRIRVGSMCGYGIMRGISRILCSPLNRRFPRAAGAASYKHRPSGPSMDRAPRRFTAAFLPLPPALKGKPAGALTLQEACAIFRTACRPAPHYGNGEAELNTGDLMRFGCWIHGESVTGNDRSAVVDPATEECFAEVPVCDAALVDRAVASASEALTAWRREPTVKRVACLRRLSQKILEYAEELTALVVREVGKPTAAARSEVENAAELVGYFAEEALRLSGEIPCLNVPKEQVLILREPVGVVAAVTPFNYPLSTLACKIAPALGVGCTVVAKPDEHTPLATLKVAQLASEAGFPPGAFNVVTGFGLQTGRLLVSHPVPRLVAFTGSSEVGKEIQKNGADHVKRLILELGGHCPAILCADAPWRSVVPQMISQAFKNSGQYCYRISRIYVDRRIAAEFTEAFVKAASALKVGPPGDPATQLGPLNNPDVLETVRRQVEAAVGSGATILLGGRRLETRSAGYYFPPTVLTGTHPGMEVMQEEVFGPVVVIEPFDDLQEAIRMANATPYGLAAYLFTADLGKALERAGELEVGSLWINRIHQALPFAPFGGVKESGLGREKSRFGVQEYTELKTIYLSY</sequence>
<accession>A0A4P8L2P0</accession>
<proteinExistence type="inferred from homology"/>
<dbReference type="InterPro" id="IPR016163">
    <property type="entry name" value="Ald_DH_C"/>
</dbReference>
<keyword evidence="2" id="KW-0560">Oxidoreductase</keyword>
<dbReference type="SUPFAM" id="SSF53720">
    <property type="entry name" value="ALDH-like"/>
    <property type="match status" value="1"/>
</dbReference>
<evidence type="ECO:0000256" key="2">
    <source>
        <dbReference type="ARBA" id="ARBA00023002"/>
    </source>
</evidence>
<comment type="similarity">
    <text evidence="1">Belongs to the aldehyde dehydrogenase family.</text>
</comment>
<dbReference type="FunFam" id="3.40.605.10:FF:000007">
    <property type="entry name" value="NAD/NADP-dependent betaine aldehyde dehydrogenase"/>
    <property type="match status" value="1"/>
</dbReference>
<dbReference type="AlphaFoldDB" id="A0A4P8L2P0"/>
<dbReference type="KEGG" id="dax:FDQ92_08460"/>
<dbReference type="PANTHER" id="PTHR11699">
    <property type="entry name" value="ALDEHYDE DEHYDROGENASE-RELATED"/>
    <property type="match status" value="1"/>
</dbReference>
<evidence type="ECO:0000256" key="1">
    <source>
        <dbReference type="ARBA" id="ARBA00009986"/>
    </source>
</evidence>
<feature type="domain" description="Aldehyde dehydrogenase" evidence="3">
    <location>
        <begin position="131"/>
        <end position="585"/>
    </location>
</feature>
<protein>
    <submittedName>
        <fullName evidence="4">Aldehyde dehydrogenase family protein</fullName>
    </submittedName>
</protein>
<gene>
    <name evidence="4" type="ORF">FDQ92_08460</name>
</gene>
<organism evidence="4 5">
    <name type="scientific">Desulfoglaeba alkanexedens ALDC</name>
    <dbReference type="NCBI Taxonomy" id="980445"/>
    <lineage>
        <taxon>Bacteria</taxon>
        <taxon>Pseudomonadati</taxon>
        <taxon>Thermodesulfobacteriota</taxon>
        <taxon>Syntrophobacteria</taxon>
        <taxon>Syntrophobacterales</taxon>
        <taxon>Syntrophobacteraceae</taxon>
        <taxon>Desulfoglaeba</taxon>
    </lineage>
</organism>
<dbReference type="Pfam" id="PF00171">
    <property type="entry name" value="Aldedh"/>
    <property type="match status" value="1"/>
</dbReference>
<evidence type="ECO:0000259" key="3">
    <source>
        <dbReference type="Pfam" id="PF00171"/>
    </source>
</evidence>
<reference evidence="4 5" key="2">
    <citation type="submission" date="2019-05" db="EMBL/GenBank/DDBJ databases">
        <authorList>
            <person name="Suflita J.M."/>
            <person name="Marks C.R."/>
        </authorList>
    </citation>
    <scope>NUCLEOTIDE SEQUENCE [LARGE SCALE GENOMIC DNA]</scope>
    <source>
        <strain evidence="4 5">ALDC</strain>
    </source>
</reference>
<dbReference type="InterPro" id="IPR016161">
    <property type="entry name" value="Ald_DH/histidinol_DH"/>
</dbReference>
<dbReference type="EMBL" id="CP040098">
    <property type="protein sequence ID" value="QCQ22187.1"/>
    <property type="molecule type" value="Genomic_DNA"/>
</dbReference>
<keyword evidence="5" id="KW-1185">Reference proteome</keyword>
<dbReference type="GO" id="GO:0016620">
    <property type="term" value="F:oxidoreductase activity, acting on the aldehyde or oxo group of donors, NAD or NADP as acceptor"/>
    <property type="evidence" value="ECO:0007669"/>
    <property type="project" value="InterPro"/>
</dbReference>
<dbReference type="InterPro" id="IPR015590">
    <property type="entry name" value="Aldehyde_DH_dom"/>
</dbReference>
<evidence type="ECO:0000313" key="4">
    <source>
        <dbReference type="EMBL" id="QCQ22187.1"/>
    </source>
</evidence>
<dbReference type="OrthoDB" id="9762913at2"/>
<dbReference type="InterPro" id="IPR016162">
    <property type="entry name" value="Ald_DH_N"/>
</dbReference>
<dbReference type="Proteomes" id="UP000298602">
    <property type="component" value="Chromosome"/>
</dbReference>
<reference evidence="4 5" key="1">
    <citation type="submission" date="2019-05" db="EMBL/GenBank/DDBJ databases">
        <title>The Complete Genome Sequence of the n-alkane-degrading Desulfoglaeba alkanexedens ALDC reveals multiple alkylsuccinate synthase gene clusters.</title>
        <authorList>
            <person name="Callaghan A.V."/>
            <person name="Davidova I.A."/>
            <person name="Duncan K.E."/>
            <person name="Morris B."/>
            <person name="McInerney M.J."/>
        </authorList>
    </citation>
    <scope>NUCLEOTIDE SEQUENCE [LARGE SCALE GENOMIC DNA]</scope>
    <source>
        <strain evidence="4 5">ALDC</strain>
    </source>
</reference>
<dbReference type="Gene3D" id="3.40.309.10">
    <property type="entry name" value="Aldehyde Dehydrogenase, Chain A, domain 2"/>
    <property type="match status" value="1"/>
</dbReference>
<name>A0A4P8L2P0_9BACT</name>
<dbReference type="Gene3D" id="3.40.605.10">
    <property type="entry name" value="Aldehyde Dehydrogenase, Chain A, domain 1"/>
    <property type="match status" value="1"/>
</dbReference>
<evidence type="ECO:0000313" key="5">
    <source>
        <dbReference type="Proteomes" id="UP000298602"/>
    </source>
</evidence>
<dbReference type="FunFam" id="3.40.309.10:FF:000009">
    <property type="entry name" value="Aldehyde dehydrogenase A"/>
    <property type="match status" value="1"/>
</dbReference>